<protein>
    <submittedName>
        <fullName evidence="1">AIM24 family protein</fullName>
    </submittedName>
</protein>
<dbReference type="InterPro" id="IPR016031">
    <property type="entry name" value="Trp_RNA-bd_attenuator-like_dom"/>
</dbReference>
<dbReference type="AlphaFoldDB" id="A0A2N6PK73"/>
<dbReference type="RefSeq" id="WP_102159776.1">
    <property type="nucleotide sequence ID" value="NZ_BAAAKH010000001.1"/>
</dbReference>
<gene>
    <name evidence="2" type="ORF">CJ198_00545</name>
    <name evidence="1" type="ORF">HLA91_06085</name>
</gene>
<organism evidence="2 3">
    <name type="scientific">Brevibacterium luteolum</name>
    <dbReference type="NCBI Taxonomy" id="199591"/>
    <lineage>
        <taxon>Bacteria</taxon>
        <taxon>Bacillati</taxon>
        <taxon>Actinomycetota</taxon>
        <taxon>Actinomycetes</taxon>
        <taxon>Micrococcales</taxon>
        <taxon>Brevibacteriaceae</taxon>
        <taxon>Brevibacterium</taxon>
    </lineage>
</organism>
<dbReference type="EMBL" id="JABEMC010000003">
    <property type="protein sequence ID" value="NNG78945.1"/>
    <property type="molecule type" value="Genomic_DNA"/>
</dbReference>
<dbReference type="Gene3D" id="3.60.160.10">
    <property type="entry name" value="Mitochondrial biogenesis AIM24"/>
    <property type="match status" value="1"/>
</dbReference>
<dbReference type="SUPFAM" id="SSF51219">
    <property type="entry name" value="TRAP-like"/>
    <property type="match status" value="1"/>
</dbReference>
<comment type="caution">
    <text evidence="2">The sequence shown here is derived from an EMBL/GenBank/DDBJ whole genome shotgun (WGS) entry which is preliminary data.</text>
</comment>
<dbReference type="PANTHER" id="PTHR38074">
    <property type="entry name" value="ALTERED INHERITANCE OF MITOCHONDRIA PROTEIN 24, MITOCHONDRIAL"/>
    <property type="match status" value="1"/>
</dbReference>
<dbReference type="InterPro" id="IPR002838">
    <property type="entry name" value="AIM24"/>
</dbReference>
<reference evidence="2 3" key="1">
    <citation type="submission" date="2017-09" db="EMBL/GenBank/DDBJ databases">
        <title>Bacterial strain isolated from the female urinary microbiota.</title>
        <authorList>
            <person name="Thomas-White K."/>
            <person name="Kumar N."/>
            <person name="Forster S."/>
            <person name="Putonti C."/>
            <person name="Lawley T."/>
            <person name="Wolfe A.J."/>
        </authorList>
    </citation>
    <scope>NUCLEOTIDE SEQUENCE [LARGE SCALE GENOMIC DNA]</scope>
    <source>
        <strain evidence="2 3">UMB0680</strain>
    </source>
</reference>
<dbReference type="Proteomes" id="UP000235703">
    <property type="component" value="Unassembled WGS sequence"/>
</dbReference>
<keyword evidence="3" id="KW-1185">Reference proteome</keyword>
<dbReference type="InterPro" id="IPR036983">
    <property type="entry name" value="AIM24_sf"/>
</dbReference>
<evidence type="ECO:0000313" key="1">
    <source>
        <dbReference type="EMBL" id="NNG78945.1"/>
    </source>
</evidence>
<evidence type="ECO:0000313" key="2">
    <source>
        <dbReference type="EMBL" id="PMB99073.1"/>
    </source>
</evidence>
<dbReference type="Pfam" id="PF01987">
    <property type="entry name" value="AIM24"/>
    <property type="match status" value="1"/>
</dbReference>
<evidence type="ECO:0000313" key="4">
    <source>
        <dbReference type="Proteomes" id="UP000549517"/>
    </source>
</evidence>
<proteinExistence type="predicted"/>
<reference evidence="1 4" key="2">
    <citation type="submission" date="2020-05" db="EMBL/GenBank/DDBJ databases">
        <title>MicrobeNet Type strains.</title>
        <authorList>
            <person name="Nicholson A.C."/>
        </authorList>
    </citation>
    <scope>NUCLEOTIDE SEQUENCE [LARGE SCALE GENOMIC DNA]</scope>
    <source>
        <strain evidence="1 4">CCUG 46604</strain>
    </source>
</reference>
<name>A0A2N6PK73_9MICO</name>
<dbReference type="OrthoDB" id="6048299at2"/>
<sequence length="222" mass="23983">MRSELFAKQHQEQELNQRWTMQSSRMVRGVVTPQEPMIATKGAMVAYQGNVNFKHQGSTSVGQFMKKAATGEGGQLMRVEGHGEIFFARMAANIFMMQLEGPQDALTVNTTSMLAFDASLRWDIQPLRGIGALTSGSGLFNLELSGHGTAAICAQGQPMVLDCSRTPTFVDPQAAVCWSANLAPDIHTDVTLGSFFGRGSGEGIQMRFHGPGFVVVQPAETS</sequence>
<dbReference type="Proteomes" id="UP000549517">
    <property type="component" value="Unassembled WGS sequence"/>
</dbReference>
<accession>A0A2N6PK73</accession>
<dbReference type="PANTHER" id="PTHR38074:SF1">
    <property type="entry name" value="ALTERED INHERITANCE OF MITOCHONDRIA PROTEIN 24, MITOCHONDRIAL"/>
    <property type="match status" value="1"/>
</dbReference>
<evidence type="ECO:0000313" key="3">
    <source>
        <dbReference type="Proteomes" id="UP000235703"/>
    </source>
</evidence>
<dbReference type="EMBL" id="PNFZ01000001">
    <property type="protein sequence ID" value="PMB99073.1"/>
    <property type="molecule type" value="Genomic_DNA"/>
</dbReference>